<dbReference type="NCBIfam" id="NF041874">
    <property type="entry name" value="EPS_EpsC"/>
    <property type="match status" value="1"/>
</dbReference>
<sequence>MKESHVNGNRLEIESLVAELRDLRLRSLESRARLNKPPKLPSRKVLITIIDGLSAAMFPNRLGLPDLTDEGIDSYVGHTLDVTLRELQKQIRRELYFMARDGADAEEILLQATEITRTFAVTIPALRRLIDSDIQAAYEGDPAAGSIDEVLVCYPGVTAIIHQRIAHVLYGLGVRLTARMITEIAHSATGIDIHPGAQIGESFFIDHGTGVVIGETAVIGRHVRLYQQVTLGAKRFEKDADGHLTKDYPRHPIVEDDVVIYAGATILGRVTIGRGSTIGGNVWLTESVAPDSIVTQSRAHCEILPKKEAPVYSG</sequence>
<dbReference type="Gene3D" id="2.160.10.10">
    <property type="entry name" value="Hexapeptide repeat proteins"/>
    <property type="match status" value="1"/>
</dbReference>
<evidence type="ECO:0000256" key="6">
    <source>
        <dbReference type="ARBA" id="ARBA00049486"/>
    </source>
</evidence>
<reference evidence="7 8" key="1">
    <citation type="journal article" date="2013" name="Genome Announc.">
        <title>Genome Sequence of the Obligate Gammaproteobacterial Methanotroph Methylomicrobium album Strain BG8.</title>
        <authorList>
            <person name="Kits K.D."/>
            <person name="Kalyuzhnaya M.G."/>
            <person name="Klotz M.G."/>
            <person name="Jetten M.S."/>
            <person name="Op den Camp H.J."/>
            <person name="Vuilleumier S."/>
            <person name="Bringel F."/>
            <person name="Dispirito A.A."/>
            <person name="Murrell J.C."/>
            <person name="Bruce D."/>
            <person name="Cheng J.F."/>
            <person name="Copeland A."/>
            <person name="Goodwin L."/>
            <person name="Hauser L."/>
            <person name="Lajus A."/>
            <person name="Land M.L."/>
            <person name="Lapidus A."/>
            <person name="Lucas S."/>
            <person name="Medigue C."/>
            <person name="Pitluck S."/>
            <person name="Woyke T."/>
            <person name="Zeytun A."/>
            <person name="Stein L.Y."/>
        </authorList>
    </citation>
    <scope>NUCLEOTIDE SEQUENCE [LARGE SCALE GENOMIC DNA]</scope>
    <source>
        <strain evidence="7 8">BG8</strain>
    </source>
</reference>
<evidence type="ECO:0000256" key="1">
    <source>
        <dbReference type="ARBA" id="ARBA00007274"/>
    </source>
</evidence>
<gene>
    <name evidence="7" type="ORF">Metal_3647</name>
</gene>
<dbReference type="CDD" id="cd03354">
    <property type="entry name" value="LbH_SAT"/>
    <property type="match status" value="1"/>
</dbReference>
<dbReference type="EC" id="2.3.1.30" evidence="2"/>
<protein>
    <recommendedName>
        <fullName evidence="2">serine O-acetyltransferase</fullName>
        <ecNumber evidence="2">2.3.1.30</ecNumber>
    </recommendedName>
</protein>
<dbReference type="AlphaFoldDB" id="H8GH19"/>
<dbReference type="InterPro" id="IPR053376">
    <property type="entry name" value="Serine_acetyltransferase"/>
</dbReference>
<dbReference type="HOGENOM" id="CLU_051638_1_0_6"/>
<dbReference type="GO" id="GO:0008652">
    <property type="term" value="P:amino acid biosynthetic process"/>
    <property type="evidence" value="ECO:0007669"/>
    <property type="project" value="UniProtKB-KW"/>
</dbReference>
<dbReference type="STRING" id="686340.Metal_3647"/>
<comment type="catalytic activity">
    <reaction evidence="6">
        <text>L-serine + acetyl-CoA = O-acetyl-L-serine + CoA</text>
        <dbReference type="Rhea" id="RHEA:24560"/>
        <dbReference type="ChEBI" id="CHEBI:33384"/>
        <dbReference type="ChEBI" id="CHEBI:57287"/>
        <dbReference type="ChEBI" id="CHEBI:57288"/>
        <dbReference type="ChEBI" id="CHEBI:58340"/>
        <dbReference type="EC" id="2.3.1.30"/>
    </reaction>
</comment>
<evidence type="ECO:0000313" key="7">
    <source>
        <dbReference type="EMBL" id="EIC31294.1"/>
    </source>
</evidence>
<comment type="similarity">
    <text evidence="1">Belongs to the transferase hexapeptide repeat family.</text>
</comment>
<evidence type="ECO:0000313" key="8">
    <source>
        <dbReference type="Proteomes" id="UP000005090"/>
    </source>
</evidence>
<dbReference type="EMBL" id="CM001475">
    <property type="protein sequence ID" value="EIC31294.1"/>
    <property type="molecule type" value="Genomic_DNA"/>
</dbReference>
<dbReference type="FunFam" id="2.160.10.10:FF:000015">
    <property type="entry name" value="Serine acetyltransferase, plasmid"/>
    <property type="match status" value="1"/>
</dbReference>
<evidence type="ECO:0000256" key="4">
    <source>
        <dbReference type="ARBA" id="ARBA00022679"/>
    </source>
</evidence>
<evidence type="ECO:0000256" key="5">
    <source>
        <dbReference type="ARBA" id="ARBA00023315"/>
    </source>
</evidence>
<dbReference type="InterPro" id="IPR045304">
    <property type="entry name" value="LbH_SAT"/>
</dbReference>
<keyword evidence="3" id="KW-0028">Amino-acid biosynthesis</keyword>
<evidence type="ECO:0000256" key="3">
    <source>
        <dbReference type="ARBA" id="ARBA00022605"/>
    </source>
</evidence>
<name>H8GH19_METAL</name>
<keyword evidence="8" id="KW-1185">Reference proteome</keyword>
<dbReference type="InterPro" id="IPR042122">
    <property type="entry name" value="Ser_AcTrfase_N_sf"/>
</dbReference>
<organism evidence="7 8">
    <name type="scientific">Methylomicrobium album BG8</name>
    <dbReference type="NCBI Taxonomy" id="686340"/>
    <lineage>
        <taxon>Bacteria</taxon>
        <taxon>Pseudomonadati</taxon>
        <taxon>Pseudomonadota</taxon>
        <taxon>Gammaproteobacteria</taxon>
        <taxon>Methylococcales</taxon>
        <taxon>Methylococcaceae</taxon>
        <taxon>Methylomicrobium</taxon>
    </lineage>
</organism>
<keyword evidence="4 7" id="KW-0808">Transferase</keyword>
<keyword evidence="5" id="KW-0012">Acyltransferase</keyword>
<accession>H8GH19</accession>
<dbReference type="GO" id="GO:0009001">
    <property type="term" value="F:serine O-acetyltransferase activity"/>
    <property type="evidence" value="ECO:0007669"/>
    <property type="project" value="UniProtKB-EC"/>
</dbReference>
<dbReference type="InterPro" id="IPR011004">
    <property type="entry name" value="Trimer_LpxA-like_sf"/>
</dbReference>
<dbReference type="eggNOG" id="COG1045">
    <property type="taxonomic scope" value="Bacteria"/>
</dbReference>
<dbReference type="Gene3D" id="1.10.3130.10">
    <property type="entry name" value="serine acetyltransferase, domain 1"/>
    <property type="match status" value="1"/>
</dbReference>
<dbReference type="SUPFAM" id="SSF51161">
    <property type="entry name" value="Trimeric LpxA-like enzymes"/>
    <property type="match status" value="1"/>
</dbReference>
<dbReference type="PANTHER" id="PTHR42811">
    <property type="entry name" value="SERINE ACETYLTRANSFERASE"/>
    <property type="match status" value="1"/>
</dbReference>
<dbReference type="Proteomes" id="UP000005090">
    <property type="component" value="Chromosome"/>
</dbReference>
<proteinExistence type="inferred from homology"/>
<dbReference type="InterPro" id="IPR001451">
    <property type="entry name" value="Hexapep"/>
</dbReference>
<dbReference type="Pfam" id="PF00132">
    <property type="entry name" value="Hexapep"/>
    <property type="match status" value="1"/>
</dbReference>
<evidence type="ECO:0000256" key="2">
    <source>
        <dbReference type="ARBA" id="ARBA00013266"/>
    </source>
</evidence>